<dbReference type="InterPro" id="IPR036412">
    <property type="entry name" value="HAD-like_sf"/>
</dbReference>
<dbReference type="Gene3D" id="1.10.260.80">
    <property type="match status" value="1"/>
</dbReference>
<dbReference type="SUPFAM" id="SSF56784">
    <property type="entry name" value="HAD-like"/>
    <property type="match status" value="1"/>
</dbReference>
<evidence type="ECO:0000313" key="2">
    <source>
        <dbReference type="Proteomes" id="UP000006322"/>
    </source>
</evidence>
<name>K6ZTY4_9ALTE</name>
<dbReference type="InterPro" id="IPR023214">
    <property type="entry name" value="HAD_sf"/>
</dbReference>
<evidence type="ECO:0000313" key="1">
    <source>
        <dbReference type="EMBL" id="GAC33747.1"/>
    </source>
</evidence>
<dbReference type="OrthoDB" id="5623813at2"/>
<dbReference type="Pfam" id="PF13419">
    <property type="entry name" value="HAD_2"/>
    <property type="match status" value="1"/>
</dbReference>
<keyword evidence="2" id="KW-1185">Reference proteome</keyword>
<dbReference type="PANTHER" id="PTHR43885:SF1">
    <property type="entry name" value="SUPERFAMILY HYDROLASE, PUTATIVE (AFU_ORTHOLOGUE AFUA_4G13290)-RELATED"/>
    <property type="match status" value="1"/>
</dbReference>
<dbReference type="PANTHER" id="PTHR43885">
    <property type="entry name" value="HALOACID DEHALOGENASE-LIKE HYDROLASE"/>
    <property type="match status" value="1"/>
</dbReference>
<reference evidence="2" key="1">
    <citation type="journal article" date="2014" name="Environ. Microbiol.">
        <title>Comparative genomics of the marine bacterial genus Glaciecola reveals the high degree of genomic diversity and genomic characteristic for cold adaptation.</title>
        <authorList>
            <person name="Qin Q.L."/>
            <person name="Xie B.B."/>
            <person name="Yu Y."/>
            <person name="Shu Y.L."/>
            <person name="Rong J.C."/>
            <person name="Zhang Y.J."/>
            <person name="Zhao D.L."/>
            <person name="Chen X.L."/>
            <person name="Zhang X.Y."/>
            <person name="Chen B."/>
            <person name="Zhou B.C."/>
            <person name="Zhang Y.Z."/>
        </authorList>
    </citation>
    <scope>NUCLEOTIDE SEQUENCE [LARGE SCALE GENOMIC DNA]</scope>
    <source>
        <strain evidence="2">LMG 21857</strain>
    </source>
</reference>
<dbReference type="InterPro" id="IPR041492">
    <property type="entry name" value="HAD_2"/>
</dbReference>
<protein>
    <recommendedName>
        <fullName evidence="3">Phosphoglycolate phosphatase</fullName>
    </recommendedName>
</protein>
<dbReference type="SFLD" id="SFLDS00003">
    <property type="entry name" value="Haloacid_Dehalogenase"/>
    <property type="match status" value="1"/>
</dbReference>
<dbReference type="NCBIfam" id="TIGR01509">
    <property type="entry name" value="HAD-SF-IA-v3"/>
    <property type="match status" value="1"/>
</dbReference>
<accession>K6ZTY4</accession>
<proteinExistence type="predicted"/>
<evidence type="ECO:0008006" key="3">
    <source>
        <dbReference type="Google" id="ProtNLM"/>
    </source>
</evidence>
<comment type="caution">
    <text evidence="1">The sequence shown here is derived from an EMBL/GenBank/DDBJ whole genome shotgun (WGS) entry which is preliminary data.</text>
</comment>
<dbReference type="Gene3D" id="3.40.50.1000">
    <property type="entry name" value="HAD superfamily/HAD-like"/>
    <property type="match status" value="1"/>
</dbReference>
<dbReference type="InterPro" id="IPR006439">
    <property type="entry name" value="HAD-SF_hydro_IA"/>
</dbReference>
<sequence length="198" mass="22315">MTIPTMANIKGFIFDLDGTLVTSQLDFNYLRGVLQCPPEQDILRFISALSTQEQTRANKVVEDYELQDAHNGVWIEGAEQLIRTLTQRQLPVAIVTRNSKQATALKLANNQLFFDLILTREDAPPKPDPSALLHIAQRWKIPVTELAYVGDYLYDIQAAKNAGMLAYLYAPDTQPDYAQQADWIFSRFADLNALVSPD</sequence>
<gene>
    <name evidence="1" type="ORF">GPLA_2853</name>
</gene>
<dbReference type="EMBL" id="BAER01000073">
    <property type="protein sequence ID" value="GAC33747.1"/>
    <property type="molecule type" value="Genomic_DNA"/>
</dbReference>
<dbReference type="SFLD" id="SFLDG01129">
    <property type="entry name" value="C1.5:_HAD__Beta-PGM__Phosphata"/>
    <property type="match status" value="1"/>
</dbReference>
<dbReference type="Proteomes" id="UP000006322">
    <property type="component" value="Unassembled WGS sequence"/>
</dbReference>
<dbReference type="RefSeq" id="WP_007105514.1">
    <property type="nucleotide sequence ID" value="NZ_BAER01000073.1"/>
</dbReference>
<organism evidence="1 2">
    <name type="scientific">Paraglaciecola polaris LMG 21857</name>
    <dbReference type="NCBI Taxonomy" id="1129793"/>
    <lineage>
        <taxon>Bacteria</taxon>
        <taxon>Pseudomonadati</taxon>
        <taxon>Pseudomonadota</taxon>
        <taxon>Gammaproteobacteria</taxon>
        <taxon>Alteromonadales</taxon>
        <taxon>Alteromonadaceae</taxon>
        <taxon>Paraglaciecola</taxon>
    </lineage>
</organism>
<dbReference type="AlphaFoldDB" id="K6ZTY4"/>
<dbReference type="NCBIfam" id="TIGR01549">
    <property type="entry name" value="HAD-SF-IA-v1"/>
    <property type="match status" value="1"/>
</dbReference>
<dbReference type="STRING" id="1129793.GPLA_2853"/>